<dbReference type="Proteomes" id="UP000492821">
    <property type="component" value="Unassembled WGS sequence"/>
</dbReference>
<keyword evidence="3" id="KW-0547">Nucleotide-binding</keyword>
<feature type="region of interest" description="Disordered" evidence="9">
    <location>
        <begin position="1"/>
        <end position="24"/>
    </location>
</feature>
<dbReference type="SMART" id="SM00487">
    <property type="entry name" value="DEXDc"/>
    <property type="match status" value="1"/>
</dbReference>
<dbReference type="SUPFAM" id="SSF52540">
    <property type="entry name" value="P-loop containing nucleoside triphosphate hydrolases"/>
    <property type="match status" value="2"/>
</dbReference>
<evidence type="ECO:0000256" key="4">
    <source>
        <dbReference type="ARBA" id="ARBA00022801"/>
    </source>
</evidence>
<evidence type="ECO:0000259" key="11">
    <source>
        <dbReference type="PROSITE" id="PS51194"/>
    </source>
</evidence>
<keyword evidence="6" id="KW-0067">ATP-binding</keyword>
<keyword evidence="12" id="KW-1185">Reference proteome</keyword>
<dbReference type="Pfam" id="PF00176">
    <property type="entry name" value="SNF2-rel_dom"/>
    <property type="match status" value="1"/>
</dbReference>
<dbReference type="Gene3D" id="3.40.50.10810">
    <property type="entry name" value="Tandem AAA-ATPase domain"/>
    <property type="match status" value="1"/>
</dbReference>
<keyword evidence="4" id="KW-0378">Hydrolase</keyword>
<dbReference type="Gene3D" id="1.20.120.850">
    <property type="entry name" value="SWI2/SNF2 ATPases, N-terminal domain"/>
    <property type="match status" value="1"/>
</dbReference>
<proteinExistence type="inferred from homology"/>
<keyword evidence="8" id="KW-0539">Nucleus</keyword>
<dbReference type="InterPro" id="IPR038718">
    <property type="entry name" value="SNF2-like_sf"/>
</dbReference>
<evidence type="ECO:0000256" key="9">
    <source>
        <dbReference type="SAM" id="MobiDB-lite"/>
    </source>
</evidence>
<dbReference type="PANTHER" id="PTHR45797">
    <property type="entry name" value="RAD54-LIKE"/>
    <property type="match status" value="1"/>
</dbReference>
<evidence type="ECO:0000256" key="8">
    <source>
        <dbReference type="ARBA" id="ARBA00023242"/>
    </source>
</evidence>
<feature type="domain" description="Helicase C-terminal" evidence="11">
    <location>
        <begin position="697"/>
        <end position="868"/>
    </location>
</feature>
<dbReference type="InterPro" id="IPR014001">
    <property type="entry name" value="Helicase_ATP-bd"/>
</dbReference>
<dbReference type="Gene3D" id="3.40.50.300">
    <property type="entry name" value="P-loop containing nucleotide triphosphate hydrolases"/>
    <property type="match status" value="2"/>
</dbReference>
<dbReference type="PROSITE" id="PS51192">
    <property type="entry name" value="HELICASE_ATP_BIND_1"/>
    <property type="match status" value="1"/>
</dbReference>
<dbReference type="GO" id="GO:0005634">
    <property type="term" value="C:nucleus"/>
    <property type="evidence" value="ECO:0007669"/>
    <property type="project" value="UniProtKB-SubCell"/>
</dbReference>
<dbReference type="InterPro" id="IPR000330">
    <property type="entry name" value="SNF2_N"/>
</dbReference>
<name>A0A7E4VNB7_PANRE</name>
<dbReference type="InterPro" id="IPR044574">
    <property type="entry name" value="ARIP4-like"/>
</dbReference>
<reference evidence="12" key="1">
    <citation type="journal article" date="2013" name="Genetics">
        <title>The draft genome and transcriptome of Panagrellus redivivus are shaped by the harsh demands of a free-living lifestyle.</title>
        <authorList>
            <person name="Srinivasan J."/>
            <person name="Dillman A.R."/>
            <person name="Macchietto M.G."/>
            <person name="Heikkinen L."/>
            <person name="Lakso M."/>
            <person name="Fracchia K.M."/>
            <person name="Antoshechkin I."/>
            <person name="Mortazavi A."/>
            <person name="Wong G."/>
            <person name="Sternberg P.W."/>
        </authorList>
    </citation>
    <scope>NUCLEOTIDE SEQUENCE [LARGE SCALE GENOMIC DNA]</scope>
    <source>
        <strain evidence="12">MT8872</strain>
    </source>
</reference>
<dbReference type="GO" id="GO:0005524">
    <property type="term" value="F:ATP binding"/>
    <property type="evidence" value="ECO:0007669"/>
    <property type="project" value="UniProtKB-KW"/>
</dbReference>
<dbReference type="PROSITE" id="PS51194">
    <property type="entry name" value="HELICASE_CTER"/>
    <property type="match status" value="1"/>
</dbReference>
<dbReference type="InterPro" id="IPR049730">
    <property type="entry name" value="SNF2/RAD54-like_C"/>
</dbReference>
<evidence type="ECO:0000256" key="3">
    <source>
        <dbReference type="ARBA" id="ARBA00022741"/>
    </source>
</evidence>
<evidence type="ECO:0000313" key="12">
    <source>
        <dbReference type="Proteomes" id="UP000492821"/>
    </source>
</evidence>
<dbReference type="SMART" id="SM00490">
    <property type="entry name" value="HELICc"/>
    <property type="match status" value="1"/>
</dbReference>
<dbReference type="Pfam" id="PF00271">
    <property type="entry name" value="Helicase_C"/>
    <property type="match status" value="1"/>
</dbReference>
<dbReference type="GO" id="GO:0003677">
    <property type="term" value="F:DNA binding"/>
    <property type="evidence" value="ECO:0007669"/>
    <property type="project" value="UniProtKB-KW"/>
</dbReference>
<dbReference type="GO" id="GO:0016887">
    <property type="term" value="F:ATP hydrolysis activity"/>
    <property type="evidence" value="ECO:0007669"/>
    <property type="project" value="InterPro"/>
</dbReference>
<dbReference type="WBParaSite" id="Pan_g23201.t1">
    <property type="protein sequence ID" value="Pan_g23201.t1"/>
    <property type="gene ID" value="Pan_g23201"/>
</dbReference>
<feature type="region of interest" description="Disordered" evidence="9">
    <location>
        <begin position="145"/>
        <end position="165"/>
    </location>
</feature>
<evidence type="ECO:0000313" key="13">
    <source>
        <dbReference type="WBParaSite" id="Pan_g23201.t1"/>
    </source>
</evidence>
<evidence type="ECO:0000259" key="10">
    <source>
        <dbReference type="PROSITE" id="PS51192"/>
    </source>
</evidence>
<dbReference type="InterPro" id="IPR027417">
    <property type="entry name" value="P-loop_NTPase"/>
</dbReference>
<protein>
    <submittedName>
        <fullName evidence="13">Helicase ARIP4</fullName>
    </submittedName>
</protein>
<keyword evidence="7" id="KW-0238">DNA-binding</keyword>
<comment type="subcellular location">
    <subcellularLocation>
        <location evidence="1">Nucleus</location>
    </subcellularLocation>
</comment>
<keyword evidence="5" id="KW-0347">Helicase</keyword>
<evidence type="ECO:0000256" key="6">
    <source>
        <dbReference type="ARBA" id="ARBA00022840"/>
    </source>
</evidence>
<evidence type="ECO:0000256" key="1">
    <source>
        <dbReference type="ARBA" id="ARBA00004123"/>
    </source>
</evidence>
<dbReference type="GO" id="GO:0004386">
    <property type="term" value="F:helicase activity"/>
    <property type="evidence" value="ECO:0007669"/>
    <property type="project" value="UniProtKB-KW"/>
</dbReference>
<comment type="similarity">
    <text evidence="2">Belongs to the SNF2/RAD54 helicase family.</text>
</comment>
<dbReference type="AlphaFoldDB" id="A0A7E4VNB7"/>
<evidence type="ECO:0000256" key="5">
    <source>
        <dbReference type="ARBA" id="ARBA00022806"/>
    </source>
</evidence>
<sequence>MGSEVPFPTSSADNDACAPPAAKKPCMFPTPKAAPVFDPKSMKNVLWDVDDDGLISTTSTVKAPMRRNIRGTGTDAALVEAQIRELEELEAREKRIDASELAKSYMPIAVSNDVIDLCDSDDEVRTIDDDMPEFLGVVPAKNEYRRVPPPPVSNYKPSSSTTTYTAATDASTLSIRQAREEEEKRLHRSKRDAAKLESIELTPQGRLLVNQGKPEEDPDVFVNDHLTNILKPYQLAGIRFMYDNVIESITNYNPDNGFGCVLAHSMGLGKTLQIVSFVDIFLRYVGARHVLIIVPVNVIQNWLAEFEKWLPIRRFHVFIVGDTLKTFEDRRNVILKWHREGGVLLMGYDMFRLLVNNKSNKATPPRTPESRKVLKRDGFAPSQEPGFLNGAEDARRALYRALVDPGPDLVVCDEGHKIKCLKTSISNTLNQIRTKRRIVLTGYPLQNNLVEYYCMVNFVRPNFLGSKKDFSAHYDRPIRNGSCVDSTPHDHKVAQLKVHLLSKLVKGFVQRRTPNLLKTMLPENREFVLVMRKTPVQHALYRAFVLYTRVEMYSRAVKFYNPLKAHSIGTKIWNHPDLLYDAIRKKQKEKAQANAIANTPKITNFFNGSQNNGISLGEAAERSRLLYNNQPDYFRIYGHPGMQTLTKPPPKPRQNAAFSMDDVDFDELDNESGEISYEWAEQHMATYSARRLENSNKLIAAFEIIRETTALGDKILLFSSSVMTLNLVEEMLTALPEDFPMFNAQGQPIKWKKNGTFCRFDGTTSGIDREKLINRFNSSPEVHLFLISTKAGSLGINLVAANRVIVFDACWNPCHDAQAVCRVYRHGQTKKTYVYRLVTHNSMERAIFYRQISKKGLQNRVVDELQLSANVTTSQLEDLLQYDEAQDVVVGPPPDTSDWTFGDEVLDAVAQRIAGRIAEKPFLHDSMMFATEDALSEEEKLEAEIMFEHNFATNNSRADAYAAADVSARSGINTGALTAEQIIARREMLACSNAMKGSLSDMQRSVDYSEIGLKWTQHQIQNGPVQTSVQSYAPMPRPLYHPMQMMNGMPPPGSGALYSMNNTPVVRNMRPDSFSIRLIQDDIALPTRDGNRIMLLRGTEVRVMCMSNRTWLQPTAAGSQIVDGTGTIYDPRGGQPEIIQLD</sequence>
<dbReference type="InterPro" id="IPR001650">
    <property type="entry name" value="Helicase_C-like"/>
</dbReference>
<reference evidence="13" key="2">
    <citation type="submission" date="2020-10" db="UniProtKB">
        <authorList>
            <consortium name="WormBaseParasite"/>
        </authorList>
    </citation>
    <scope>IDENTIFICATION</scope>
</reference>
<organism evidence="12 13">
    <name type="scientific">Panagrellus redivivus</name>
    <name type="common">Microworm</name>
    <dbReference type="NCBI Taxonomy" id="6233"/>
    <lineage>
        <taxon>Eukaryota</taxon>
        <taxon>Metazoa</taxon>
        <taxon>Ecdysozoa</taxon>
        <taxon>Nematoda</taxon>
        <taxon>Chromadorea</taxon>
        <taxon>Rhabditida</taxon>
        <taxon>Tylenchina</taxon>
        <taxon>Panagrolaimomorpha</taxon>
        <taxon>Panagrolaimoidea</taxon>
        <taxon>Panagrolaimidae</taxon>
        <taxon>Panagrellus</taxon>
    </lineage>
</organism>
<evidence type="ECO:0000256" key="7">
    <source>
        <dbReference type="ARBA" id="ARBA00023125"/>
    </source>
</evidence>
<feature type="domain" description="Helicase ATP-binding" evidence="10">
    <location>
        <begin position="251"/>
        <end position="462"/>
    </location>
</feature>
<dbReference type="PANTHER" id="PTHR45797:SF1">
    <property type="entry name" value="HELICASE ARIP4"/>
    <property type="match status" value="1"/>
</dbReference>
<evidence type="ECO:0000256" key="2">
    <source>
        <dbReference type="ARBA" id="ARBA00007025"/>
    </source>
</evidence>
<dbReference type="CDD" id="cd18793">
    <property type="entry name" value="SF2_C_SNF"/>
    <property type="match status" value="1"/>
</dbReference>
<accession>A0A7E4VNB7</accession>